<evidence type="ECO:0000313" key="4">
    <source>
        <dbReference type="EMBL" id="RIE15233.1"/>
    </source>
</evidence>
<dbReference type="Proteomes" id="UP000265724">
    <property type="component" value="Unassembled WGS sequence"/>
</dbReference>
<name>A0A398DGN0_9BACT</name>
<protein>
    <submittedName>
        <fullName evidence="3">Type 1 glutamine amidotransferase</fullName>
    </submittedName>
</protein>
<dbReference type="SUPFAM" id="SSF52317">
    <property type="entry name" value="Class I glutamine amidotransferase-like"/>
    <property type="match status" value="1"/>
</dbReference>
<dbReference type="Pfam" id="PF01965">
    <property type="entry name" value="DJ-1_PfpI"/>
    <property type="match status" value="1"/>
</dbReference>
<proteinExistence type="inferred from homology"/>
<evidence type="ECO:0000313" key="3">
    <source>
        <dbReference type="EMBL" id="RIE14826.1"/>
    </source>
</evidence>
<comment type="caution">
    <text evidence="3">The sequence shown here is derived from an EMBL/GenBank/DDBJ whole genome shotgun (WGS) entry which is preliminary data.</text>
</comment>
<evidence type="ECO:0000313" key="5">
    <source>
        <dbReference type="Proteomes" id="UP000265724"/>
    </source>
</evidence>
<dbReference type="GO" id="GO:0016740">
    <property type="term" value="F:transferase activity"/>
    <property type="evidence" value="ECO:0007669"/>
    <property type="project" value="UniProtKB-KW"/>
</dbReference>
<gene>
    <name evidence="4" type="ORF">SMC2_01460</name>
    <name evidence="3" type="ORF">SMC3_01085</name>
</gene>
<dbReference type="CDD" id="cd03134">
    <property type="entry name" value="GATase1_PfpI_like"/>
    <property type="match status" value="1"/>
</dbReference>
<sequence>MAKKIAVLLDELVHEHEFIYPYFRLKEAGFESISVATEKRVYKGKFGVPFTPDMLIADVTPGEFEGVVVPGGYAPDYLRRSRAMLSLVREMNDKGKLVAMICHAGWVGISAGIVKGRTLTSTSTIRDDMSNAGAIWIDQSVVVDGNLVTSRSPADLPDFMREVLRVLSVQK</sequence>
<accession>A0A398DGN0</accession>
<dbReference type="RefSeq" id="WP_119086839.1">
    <property type="nucleotide sequence ID" value="NZ_QXIV01000006.1"/>
</dbReference>
<comment type="similarity">
    <text evidence="1">Belongs to the peptidase C56 family.</text>
</comment>
<keyword evidence="3" id="KW-0315">Glutamine amidotransferase</keyword>
<dbReference type="PANTHER" id="PTHR42733:SF13">
    <property type="entry name" value="DJ-1_PFPI DOMAIN-CONTAINING PROTEIN"/>
    <property type="match status" value="1"/>
</dbReference>
<dbReference type="PROSITE" id="PS51276">
    <property type="entry name" value="PEPTIDASE_C56_PFPI"/>
    <property type="match status" value="1"/>
</dbReference>
<keyword evidence="5" id="KW-1185">Reference proteome</keyword>
<reference evidence="5 6" key="1">
    <citation type="submission" date="2018-09" db="EMBL/GenBank/DDBJ databases">
        <title>Discovery and Ecogenomic Context for Candidatus Cryosericales, a Global Caldiserica Order Active in Thawing Permafrost.</title>
        <authorList>
            <person name="Martinez M.A."/>
            <person name="Woodcroft B.J."/>
            <person name="Ignacio Espinoza J.C."/>
            <person name="Zayed A."/>
            <person name="Singleton C.M."/>
            <person name="Boyd J."/>
            <person name="Li Y.-F."/>
            <person name="Purvine S."/>
            <person name="Maughan H."/>
            <person name="Hodgkins S.B."/>
            <person name="Anderson D."/>
            <person name="Sederholm M."/>
            <person name="Temperton B."/>
            <person name="Saleska S.R."/>
            <person name="Tyson G.W."/>
            <person name="Rich V.I."/>
        </authorList>
    </citation>
    <scope>NUCLEOTIDE SEQUENCE [LARGE SCALE GENOMIC DNA]</scope>
    <source>
        <strain evidence="4 5">SMC2</strain>
        <strain evidence="3 6">SMC3</strain>
    </source>
</reference>
<dbReference type="Gene3D" id="3.40.50.880">
    <property type="match status" value="1"/>
</dbReference>
<dbReference type="EMBL" id="QXIW01000006">
    <property type="protein sequence ID" value="RIE14826.1"/>
    <property type="molecule type" value="Genomic_DNA"/>
</dbReference>
<dbReference type="AlphaFoldDB" id="A0A398DGN0"/>
<feature type="domain" description="DJ-1/PfpI" evidence="2">
    <location>
        <begin position="3"/>
        <end position="165"/>
    </location>
</feature>
<evidence type="ECO:0000313" key="6">
    <source>
        <dbReference type="Proteomes" id="UP000266042"/>
    </source>
</evidence>
<dbReference type="NCBIfam" id="TIGR01382">
    <property type="entry name" value="PfpI"/>
    <property type="match status" value="1"/>
</dbReference>
<dbReference type="InterPro" id="IPR002818">
    <property type="entry name" value="DJ-1/PfpI"/>
</dbReference>
<dbReference type="Proteomes" id="UP000266042">
    <property type="component" value="Unassembled WGS sequence"/>
</dbReference>
<dbReference type="EMBL" id="QXIX01000012">
    <property type="protein sequence ID" value="RIE15233.1"/>
    <property type="molecule type" value="Genomic_DNA"/>
</dbReference>
<dbReference type="InterPro" id="IPR006286">
    <property type="entry name" value="C56_PfpI-like"/>
</dbReference>
<evidence type="ECO:0000259" key="2">
    <source>
        <dbReference type="Pfam" id="PF01965"/>
    </source>
</evidence>
<dbReference type="InterPro" id="IPR029062">
    <property type="entry name" value="Class_I_gatase-like"/>
</dbReference>
<organism evidence="3 6">
    <name type="scientific">Candidatus Cryosericum hinesii</name>
    <dbReference type="NCBI Taxonomy" id="2290915"/>
    <lineage>
        <taxon>Bacteria</taxon>
        <taxon>Pseudomonadati</taxon>
        <taxon>Caldisericota/Cryosericota group</taxon>
        <taxon>Candidatus Cryosericota</taxon>
        <taxon>Candidatus Cryosericia</taxon>
        <taxon>Candidatus Cryosericales</taxon>
        <taxon>Candidatus Cryosericaceae</taxon>
        <taxon>Candidatus Cryosericum</taxon>
    </lineage>
</organism>
<dbReference type="PANTHER" id="PTHR42733">
    <property type="entry name" value="DJ-1 PROTEIN"/>
    <property type="match status" value="1"/>
</dbReference>
<keyword evidence="3" id="KW-0808">Transferase</keyword>
<evidence type="ECO:0000256" key="1">
    <source>
        <dbReference type="ARBA" id="ARBA00008542"/>
    </source>
</evidence>